<dbReference type="EMBL" id="LGFU01000131">
    <property type="protein sequence ID" value="KUK45861.1"/>
    <property type="molecule type" value="Genomic_DNA"/>
</dbReference>
<proteinExistence type="predicted"/>
<comment type="caution">
    <text evidence="2">The sequence shown here is derived from an EMBL/GenBank/DDBJ whole genome shotgun (WGS) entry which is preliminary data.</text>
</comment>
<reference evidence="2 3" key="1">
    <citation type="journal article" date="2015" name="MBio">
        <title>Genome-Resolved Metagenomic Analysis Reveals Roles for Candidate Phyla and Other Microbial Community Members in Biogeochemical Transformations in Oil Reservoirs.</title>
        <authorList>
            <person name="Hu P."/>
            <person name="Tom L."/>
            <person name="Singh A."/>
            <person name="Thomas B.C."/>
            <person name="Baker B.J."/>
            <person name="Piceno Y.M."/>
            <person name="Andersen G.L."/>
            <person name="Banfield J.F."/>
        </authorList>
    </citation>
    <scope>NUCLEOTIDE SEQUENCE [LARGE SCALE GENOMIC DNA]</scope>
    <source>
        <strain evidence="2">46_16</strain>
    </source>
</reference>
<protein>
    <submittedName>
        <fullName evidence="2">Uncharacterized protein</fullName>
    </submittedName>
</protein>
<evidence type="ECO:0000313" key="2">
    <source>
        <dbReference type="EMBL" id="KUK45861.1"/>
    </source>
</evidence>
<dbReference type="Proteomes" id="UP000064249">
    <property type="component" value="Unassembled WGS sequence"/>
</dbReference>
<evidence type="ECO:0000256" key="1">
    <source>
        <dbReference type="SAM" id="MobiDB-lite"/>
    </source>
</evidence>
<gene>
    <name evidence="2" type="ORF">XD73_1268</name>
</gene>
<evidence type="ECO:0000313" key="3">
    <source>
        <dbReference type="Proteomes" id="UP000064249"/>
    </source>
</evidence>
<accession>A0A101FWP3</accession>
<dbReference type="AlphaFoldDB" id="A0A101FWP3"/>
<organism evidence="2 3">
    <name type="scientific">Anaerolinea thermophila</name>
    <dbReference type="NCBI Taxonomy" id="167964"/>
    <lineage>
        <taxon>Bacteria</taxon>
        <taxon>Bacillati</taxon>
        <taxon>Chloroflexota</taxon>
        <taxon>Anaerolineae</taxon>
        <taxon>Anaerolineales</taxon>
        <taxon>Anaerolineaceae</taxon>
        <taxon>Anaerolinea</taxon>
    </lineage>
</organism>
<name>A0A101FWP3_9CHLR</name>
<feature type="region of interest" description="Disordered" evidence="1">
    <location>
        <begin position="19"/>
        <end position="47"/>
    </location>
</feature>
<sequence>MVPVAQWLERVTVDDEVEGSTPFRHPITNKTRQANEPPKNGGFFDGEINNSLVKSIRKD</sequence>